<proteinExistence type="predicted"/>
<feature type="transmembrane region" description="Helical" evidence="1">
    <location>
        <begin position="58"/>
        <end position="75"/>
    </location>
</feature>
<protein>
    <submittedName>
        <fullName evidence="2">Uncharacterized protein</fullName>
    </submittedName>
</protein>
<keyword evidence="1" id="KW-0812">Transmembrane</keyword>
<reference evidence="2 3" key="1">
    <citation type="submission" date="2015-11" db="EMBL/GenBank/DDBJ databases">
        <authorList>
            <person name="Kook J.-K."/>
            <person name="Park S.-N."/>
            <person name="Lim Y.K."/>
            <person name="Jo E."/>
        </authorList>
    </citation>
    <scope>NUCLEOTIDE SEQUENCE [LARGE SCALE GENOMIC DNA]</scope>
    <source>
        <strain evidence="2 3">ChDC F306</strain>
    </source>
</reference>
<dbReference type="Proteomes" id="UP000067061">
    <property type="component" value="Chromosome"/>
</dbReference>
<evidence type="ECO:0000256" key="1">
    <source>
        <dbReference type="SAM" id="Phobius"/>
    </source>
</evidence>
<gene>
    <name evidence="2" type="ORF">RO02_00715</name>
</gene>
<accession>A0AAC8WEB9</accession>
<evidence type="ECO:0000313" key="3">
    <source>
        <dbReference type="Proteomes" id="UP000067061"/>
    </source>
</evidence>
<dbReference type="AlphaFoldDB" id="A0AAC8WEB9"/>
<sequence length="76" mass="9156">MKMFNVKLISCRTSEKFYKNITKIVKENGVSIIFLLNYILDEFIENINIKIKVGYKNIIYYINKVYFCFLLIYVIL</sequence>
<organism evidence="2 3">
    <name type="scientific">Fusobacterium nucleatum subsp. polymorphum</name>
    <name type="common">Fusobacterium polymorphum</name>
    <dbReference type="NCBI Taxonomy" id="76857"/>
    <lineage>
        <taxon>Bacteria</taxon>
        <taxon>Fusobacteriati</taxon>
        <taxon>Fusobacteriota</taxon>
        <taxon>Fusobacteriia</taxon>
        <taxon>Fusobacteriales</taxon>
        <taxon>Fusobacteriaceae</taxon>
        <taxon>Fusobacterium</taxon>
    </lineage>
</organism>
<keyword evidence="1" id="KW-1133">Transmembrane helix</keyword>
<evidence type="ECO:0000313" key="2">
    <source>
        <dbReference type="EMBL" id="ALM93187.1"/>
    </source>
</evidence>
<dbReference type="EMBL" id="CP013121">
    <property type="protein sequence ID" value="ALM93187.1"/>
    <property type="molecule type" value="Genomic_DNA"/>
</dbReference>
<keyword evidence="1" id="KW-0472">Membrane</keyword>
<name>A0AAC8WEB9_FUSNP</name>